<protein>
    <submittedName>
        <fullName evidence="1">Uncharacterized protein</fullName>
    </submittedName>
</protein>
<gene>
    <name evidence="1" type="ORF">GCM10022419_022500</name>
</gene>
<accession>A0ABP6VWG1</accession>
<reference evidence="2" key="1">
    <citation type="journal article" date="2019" name="Int. J. Syst. Evol. Microbiol.">
        <title>The Global Catalogue of Microorganisms (GCM) 10K type strain sequencing project: providing services to taxonomists for standard genome sequencing and annotation.</title>
        <authorList>
            <consortium name="The Broad Institute Genomics Platform"/>
            <consortium name="The Broad Institute Genome Sequencing Center for Infectious Disease"/>
            <person name="Wu L."/>
            <person name="Ma J."/>
        </authorList>
    </citation>
    <scope>NUCLEOTIDE SEQUENCE [LARGE SCALE GENOMIC DNA]</scope>
    <source>
        <strain evidence="2">JCM 17326</strain>
    </source>
</reference>
<dbReference type="EMBL" id="BAABDQ010000004">
    <property type="protein sequence ID" value="GAA3541889.1"/>
    <property type="molecule type" value="Genomic_DNA"/>
</dbReference>
<keyword evidence="2" id="KW-1185">Reference proteome</keyword>
<name>A0ABP6VWG1_9ACTN</name>
<organism evidence="1 2">
    <name type="scientific">Nonomuraea rosea</name>
    <dbReference type="NCBI Taxonomy" id="638574"/>
    <lineage>
        <taxon>Bacteria</taxon>
        <taxon>Bacillati</taxon>
        <taxon>Actinomycetota</taxon>
        <taxon>Actinomycetes</taxon>
        <taxon>Streptosporangiales</taxon>
        <taxon>Streptosporangiaceae</taxon>
        <taxon>Nonomuraea</taxon>
    </lineage>
</organism>
<evidence type="ECO:0000313" key="1">
    <source>
        <dbReference type="EMBL" id="GAA3541889.1"/>
    </source>
</evidence>
<sequence>MEVVGMGVKVEVMGVEVVGSGLASADSVCGRQHADAGGADGCGRRRWARARSCVQVQERGIERRRWDSPLVRLSPGPARCARMRKRA</sequence>
<proteinExistence type="predicted"/>
<evidence type="ECO:0000313" key="2">
    <source>
        <dbReference type="Proteomes" id="UP001500630"/>
    </source>
</evidence>
<comment type="caution">
    <text evidence="1">The sequence shown here is derived from an EMBL/GenBank/DDBJ whole genome shotgun (WGS) entry which is preliminary data.</text>
</comment>
<dbReference type="Proteomes" id="UP001500630">
    <property type="component" value="Unassembled WGS sequence"/>
</dbReference>